<keyword evidence="3" id="KW-1185">Reference proteome</keyword>
<dbReference type="Proteomes" id="UP001165060">
    <property type="component" value="Unassembled WGS sequence"/>
</dbReference>
<protein>
    <recommendedName>
        <fullName evidence="4">Component of oligomeric Golgi complex 8</fullName>
    </recommendedName>
</protein>
<proteinExistence type="predicted"/>
<organism evidence="2 3">
    <name type="scientific">Tetraparma gracilis</name>
    <dbReference type="NCBI Taxonomy" id="2962635"/>
    <lineage>
        <taxon>Eukaryota</taxon>
        <taxon>Sar</taxon>
        <taxon>Stramenopiles</taxon>
        <taxon>Ochrophyta</taxon>
        <taxon>Bolidophyceae</taxon>
        <taxon>Parmales</taxon>
        <taxon>Triparmaceae</taxon>
        <taxon>Tetraparma</taxon>
    </lineage>
</organism>
<evidence type="ECO:0000256" key="1">
    <source>
        <dbReference type="SAM" id="MobiDB-lite"/>
    </source>
</evidence>
<evidence type="ECO:0000313" key="3">
    <source>
        <dbReference type="Proteomes" id="UP001165060"/>
    </source>
</evidence>
<evidence type="ECO:0000313" key="2">
    <source>
        <dbReference type="EMBL" id="GMI33813.1"/>
    </source>
</evidence>
<name>A0ABQ6MUQ0_9STRA</name>
<sequence length="710" mass="76465">MDSSSLAKLQSEVQELRSETLKLALLHYTTFLDKEAASNKVDELLKPPAPAPSSPSLAPSPPSTPSLSTLVSDALETASSLSSSLPETLATLSSLADSHSSSRSCLLSLPPLLTLATAPSLLSNLIHNREHALALKLVEHMHHLQRTTLDSSGLPYELLTSLLSETVEGGKLEQLTEAITRELSTAPFGEPSAAGAPAPASHDYVDLIHLLERCYSLSLSVQASLHPPPSDAPLPPQPDVSLRLQLQFLRSRSDKMAQAIAPPDHVSRSLPLTPSQITDIIGTYRLCLFSIMTNYQVLFPTSPFPLISFASTSLDNFLLDAVPGYIASLPSLPLLAARDIVEAVSFLADSLSLLSMDLTFGRATLHPVYSQIIVDIVRYGPEYPSLTSPNPTGGRSFHDPASITGWTSPLSLTSITTTLSNRLAVLPSRRSSPSLPPPAAAADAQPNPFLDAARYTYPLVGRILDAFVKLVNEFRACIYRPAAAMLRQAVESFASEVDQLLATTDKELSKTIRSGAGVFDMRSYFKRLVAFWTEHARAYVLEIWGAVEKGGGAAETAVERKMKDAVAARDLEERKLLEHQQQAEKEQAERVAAEKAAADAKERAEREATERAAKEAEEAEEKKKAEELARREQAKQKKAAAEAAERERERAQAEDEARKKAAADASARAAEASAKAAAAAAKAAEAAEAAKKKEEEGGGVDSDDDFGDDW</sequence>
<comment type="caution">
    <text evidence="2">The sequence shown here is derived from an EMBL/GenBank/DDBJ whole genome shotgun (WGS) entry which is preliminary data.</text>
</comment>
<feature type="compositionally biased region" description="Basic and acidic residues" evidence="1">
    <location>
        <begin position="578"/>
        <end position="662"/>
    </location>
</feature>
<feature type="compositionally biased region" description="Acidic residues" evidence="1">
    <location>
        <begin position="697"/>
        <end position="710"/>
    </location>
</feature>
<gene>
    <name evidence="2" type="ORF">TeGR_g5940</name>
</gene>
<dbReference type="PANTHER" id="PTHR23172">
    <property type="entry name" value="AUXILIN/CYCLIN G-ASSOCIATED KINASE-RELATED"/>
    <property type="match status" value="1"/>
</dbReference>
<evidence type="ECO:0008006" key="4">
    <source>
        <dbReference type="Google" id="ProtNLM"/>
    </source>
</evidence>
<feature type="compositionally biased region" description="Low complexity" evidence="1">
    <location>
        <begin position="663"/>
        <end position="687"/>
    </location>
</feature>
<reference evidence="2 3" key="1">
    <citation type="journal article" date="2023" name="Commun. Biol.">
        <title>Genome analysis of Parmales, the sister group of diatoms, reveals the evolutionary specialization of diatoms from phago-mixotrophs to photoautotrophs.</title>
        <authorList>
            <person name="Ban H."/>
            <person name="Sato S."/>
            <person name="Yoshikawa S."/>
            <person name="Yamada K."/>
            <person name="Nakamura Y."/>
            <person name="Ichinomiya M."/>
            <person name="Sato N."/>
            <person name="Blanc-Mathieu R."/>
            <person name="Endo H."/>
            <person name="Kuwata A."/>
            <person name="Ogata H."/>
        </authorList>
    </citation>
    <scope>NUCLEOTIDE SEQUENCE [LARGE SCALE GENOMIC DNA]</scope>
</reference>
<dbReference type="EMBL" id="BRYB01003269">
    <property type="protein sequence ID" value="GMI33813.1"/>
    <property type="molecule type" value="Genomic_DNA"/>
</dbReference>
<accession>A0ABQ6MUQ0</accession>
<feature type="region of interest" description="Disordered" evidence="1">
    <location>
        <begin position="578"/>
        <end position="710"/>
    </location>
</feature>
<feature type="compositionally biased region" description="Pro residues" evidence="1">
    <location>
        <begin position="47"/>
        <end position="64"/>
    </location>
</feature>
<dbReference type="PANTHER" id="PTHR23172:SF19">
    <property type="entry name" value="J DOMAIN-CONTAINING PROTEIN"/>
    <property type="match status" value="1"/>
</dbReference>
<feature type="region of interest" description="Disordered" evidence="1">
    <location>
        <begin position="42"/>
        <end position="68"/>
    </location>
</feature>